<reference evidence="2 3" key="2">
    <citation type="submission" date="2007-08" db="EMBL/GenBank/DDBJ databases">
        <authorList>
            <person name="Fulton L."/>
            <person name="Clifton S."/>
            <person name="Fulton B."/>
            <person name="Xu J."/>
            <person name="Minx P."/>
            <person name="Pepin K.H."/>
            <person name="Johnson M."/>
            <person name="Thiruvilangam P."/>
            <person name="Bhonagiri V."/>
            <person name="Nash W.E."/>
            <person name="Wang C."/>
            <person name="Mardis E.R."/>
            <person name="Wilson R.K."/>
        </authorList>
    </citation>
    <scope>NUCLEOTIDE SEQUENCE [LARGE SCALE GENOMIC DNA]</scope>
    <source>
        <strain evidence="2 3">DSM 753</strain>
    </source>
</reference>
<evidence type="ECO:0000256" key="1">
    <source>
        <dbReference type="SAM" id="MobiDB-lite"/>
    </source>
</evidence>
<evidence type="ECO:0000313" key="3">
    <source>
        <dbReference type="Proteomes" id="UP000003490"/>
    </source>
</evidence>
<reference evidence="2 3" key="1">
    <citation type="submission" date="2007-08" db="EMBL/GenBank/DDBJ databases">
        <title>Draft genome sequence of Clostridium leptum (DSM 753).</title>
        <authorList>
            <person name="Sudarsanam P."/>
            <person name="Ley R."/>
            <person name="Guruge J."/>
            <person name="Turnbaugh P.J."/>
            <person name="Mahowald M."/>
            <person name="Liep D."/>
            <person name="Gordon J."/>
        </authorList>
    </citation>
    <scope>NUCLEOTIDE SEQUENCE [LARGE SCALE GENOMIC DNA]</scope>
    <source>
        <strain evidence="2 3">DSM 753</strain>
    </source>
</reference>
<proteinExistence type="predicted"/>
<evidence type="ECO:0000313" key="2">
    <source>
        <dbReference type="EMBL" id="EDO60580.1"/>
    </source>
</evidence>
<protein>
    <submittedName>
        <fullName evidence="2">Uncharacterized protein</fullName>
    </submittedName>
</protein>
<feature type="region of interest" description="Disordered" evidence="1">
    <location>
        <begin position="35"/>
        <end position="56"/>
    </location>
</feature>
<gene>
    <name evidence="2" type="ORF">CLOLEP_02176</name>
</gene>
<accession>A7VUD0</accession>
<comment type="caution">
    <text evidence="2">The sequence shown here is derived from an EMBL/GenBank/DDBJ whole genome shotgun (WGS) entry which is preliminary data.</text>
</comment>
<name>A7VUD0_9FIRM</name>
<dbReference type="EMBL" id="ABCB02000019">
    <property type="protein sequence ID" value="EDO60580.1"/>
    <property type="molecule type" value="Genomic_DNA"/>
</dbReference>
<sequence>MHTSFSFVSCNQISPHKIWDGKRRLSFQAVSRARAQQPSIGHSGCEKEQEMPVYGL</sequence>
<dbReference type="HOGENOM" id="CLU_3006113_0_0_9"/>
<organism evidence="2 3">
    <name type="scientific">[Clostridium] leptum DSM 753</name>
    <dbReference type="NCBI Taxonomy" id="428125"/>
    <lineage>
        <taxon>Bacteria</taxon>
        <taxon>Bacillati</taxon>
        <taxon>Bacillota</taxon>
        <taxon>Clostridia</taxon>
        <taxon>Eubacteriales</taxon>
        <taxon>Oscillospiraceae</taxon>
        <taxon>Oscillospiraceae incertae sedis</taxon>
    </lineage>
</organism>
<dbReference type="AlphaFoldDB" id="A7VUD0"/>
<dbReference type="Proteomes" id="UP000003490">
    <property type="component" value="Unassembled WGS sequence"/>
</dbReference>